<dbReference type="RefSeq" id="WP_111369912.1">
    <property type="nucleotide sequence ID" value="NZ_CP029480.1"/>
</dbReference>
<dbReference type="EMBL" id="CP029480">
    <property type="protein sequence ID" value="AWV96810.1"/>
    <property type="molecule type" value="Genomic_DNA"/>
</dbReference>
<dbReference type="OrthoDB" id="981571at2"/>
<feature type="transmembrane region" description="Helical" evidence="1">
    <location>
        <begin position="123"/>
        <end position="146"/>
    </location>
</feature>
<feature type="transmembrane region" description="Helical" evidence="1">
    <location>
        <begin position="9"/>
        <end position="27"/>
    </location>
</feature>
<evidence type="ECO:0000313" key="3">
    <source>
        <dbReference type="Proteomes" id="UP000249873"/>
    </source>
</evidence>
<accession>A0A2Z4G6R7</accession>
<keyword evidence="1" id="KW-0472">Membrane</keyword>
<keyword evidence="1" id="KW-0812">Transmembrane</keyword>
<dbReference type="Proteomes" id="UP000249873">
    <property type="component" value="Chromosome"/>
</dbReference>
<organism evidence="2 3">
    <name type="scientific">Arcticibacterium luteifluviistationis</name>
    <dbReference type="NCBI Taxonomy" id="1784714"/>
    <lineage>
        <taxon>Bacteria</taxon>
        <taxon>Pseudomonadati</taxon>
        <taxon>Bacteroidota</taxon>
        <taxon>Cytophagia</taxon>
        <taxon>Cytophagales</taxon>
        <taxon>Leadbetterellaceae</taxon>
        <taxon>Arcticibacterium</taxon>
    </lineage>
</organism>
<evidence type="ECO:0008006" key="4">
    <source>
        <dbReference type="Google" id="ProtNLM"/>
    </source>
</evidence>
<keyword evidence="3" id="KW-1185">Reference proteome</keyword>
<dbReference type="KEGG" id="als:DJ013_00855"/>
<evidence type="ECO:0000313" key="2">
    <source>
        <dbReference type="EMBL" id="AWV96810.1"/>
    </source>
</evidence>
<feature type="transmembrane region" description="Helical" evidence="1">
    <location>
        <begin position="47"/>
        <end position="69"/>
    </location>
</feature>
<evidence type="ECO:0000256" key="1">
    <source>
        <dbReference type="SAM" id="Phobius"/>
    </source>
</evidence>
<feature type="transmembrane region" description="Helical" evidence="1">
    <location>
        <begin position="100"/>
        <end position="117"/>
    </location>
</feature>
<dbReference type="AlphaFoldDB" id="A0A2Z4G6R7"/>
<protein>
    <recommendedName>
        <fullName evidence="4">DUF2178 domain-containing protein</fullName>
    </recommendedName>
</protein>
<sequence length="149" mass="17069">MAIAVQKAVFNLVTTVLLMGGYLFYIFGIHGDLYFPQAAEIQFWGSFILKLAGVMVVAKIVLFILFAIFRALKNEPEDKESLDFMDERDKLIEMKSERNSNWVSMVGFFASMVPLSMGYGVQYMFITLLSFGFVSAVMSDVWKIYFYNK</sequence>
<keyword evidence="1" id="KW-1133">Transmembrane helix</keyword>
<proteinExistence type="predicted"/>
<reference evidence="2 3" key="1">
    <citation type="submission" date="2018-05" db="EMBL/GenBank/DDBJ databases">
        <title>Complete genome sequence of Arcticibacterium luteifluviistationis SM1504T, a cytophagaceae bacterium isolated from Arctic surface seawater.</title>
        <authorList>
            <person name="Li Y."/>
            <person name="Qin Q.-L."/>
        </authorList>
    </citation>
    <scope>NUCLEOTIDE SEQUENCE [LARGE SCALE GENOMIC DNA]</scope>
    <source>
        <strain evidence="2 3">SM1504</strain>
    </source>
</reference>
<gene>
    <name evidence="2" type="ORF">DJ013_00855</name>
</gene>
<name>A0A2Z4G6R7_9BACT</name>